<evidence type="ECO:0000256" key="2">
    <source>
        <dbReference type="ARBA" id="ARBA00022723"/>
    </source>
</evidence>
<dbReference type="GO" id="GO:0008270">
    <property type="term" value="F:zinc ion binding"/>
    <property type="evidence" value="ECO:0007669"/>
    <property type="project" value="UniProtKB-KW"/>
</dbReference>
<evidence type="ECO:0000256" key="3">
    <source>
        <dbReference type="ARBA" id="ARBA00022771"/>
    </source>
</evidence>
<evidence type="ECO:0000259" key="8">
    <source>
        <dbReference type="PROSITE" id="PS50157"/>
    </source>
</evidence>
<evidence type="ECO:0000256" key="7">
    <source>
        <dbReference type="SAM" id="MobiDB-lite"/>
    </source>
</evidence>
<dbReference type="InterPro" id="IPR036236">
    <property type="entry name" value="Znf_C2H2_sf"/>
</dbReference>
<dbReference type="PANTHER" id="PTHR24396:SF22">
    <property type="entry name" value="PROTEIN WIZ"/>
    <property type="match status" value="1"/>
</dbReference>
<dbReference type="AlphaFoldDB" id="A0A553R542"/>
<dbReference type="InterPro" id="IPR013087">
    <property type="entry name" value="Znf_C2H2_type"/>
</dbReference>
<dbReference type="GO" id="GO:0000978">
    <property type="term" value="F:RNA polymerase II cis-regulatory region sequence-specific DNA binding"/>
    <property type="evidence" value="ECO:0007669"/>
    <property type="project" value="TreeGrafter"/>
</dbReference>
<feature type="domain" description="C2H2-type" evidence="8">
    <location>
        <begin position="331"/>
        <end position="358"/>
    </location>
</feature>
<name>A0A553R542_9TELE</name>
<dbReference type="Pfam" id="PF00096">
    <property type="entry name" value="zf-C2H2"/>
    <property type="match status" value="2"/>
</dbReference>
<evidence type="ECO:0000256" key="6">
    <source>
        <dbReference type="PROSITE-ProRule" id="PRU00042"/>
    </source>
</evidence>
<feature type="compositionally biased region" description="Basic and acidic residues" evidence="7">
    <location>
        <begin position="457"/>
        <end position="472"/>
    </location>
</feature>
<dbReference type="GO" id="GO:0005634">
    <property type="term" value="C:nucleus"/>
    <property type="evidence" value="ECO:0007669"/>
    <property type="project" value="UniProtKB-SubCell"/>
</dbReference>
<feature type="region of interest" description="Disordered" evidence="7">
    <location>
        <begin position="113"/>
        <end position="193"/>
    </location>
</feature>
<dbReference type="Gene3D" id="3.30.160.60">
    <property type="entry name" value="Classic Zinc Finger"/>
    <property type="match status" value="2"/>
</dbReference>
<dbReference type="InterPro" id="IPR051643">
    <property type="entry name" value="Transcr_Reg_ZincFinger"/>
</dbReference>
<dbReference type="PROSITE" id="PS00028">
    <property type="entry name" value="ZINC_FINGER_C2H2_1"/>
    <property type="match status" value="4"/>
</dbReference>
<dbReference type="PANTHER" id="PTHR24396">
    <property type="entry name" value="ZINC FINGER PROTEIN"/>
    <property type="match status" value="1"/>
</dbReference>
<feature type="region of interest" description="Disordered" evidence="7">
    <location>
        <begin position="804"/>
        <end position="830"/>
    </location>
</feature>
<feature type="compositionally biased region" description="Basic residues" evidence="7">
    <location>
        <begin position="153"/>
        <end position="163"/>
    </location>
</feature>
<feature type="region of interest" description="Disordered" evidence="7">
    <location>
        <begin position="855"/>
        <end position="909"/>
    </location>
</feature>
<feature type="compositionally biased region" description="Basic residues" evidence="7">
    <location>
        <begin position="547"/>
        <end position="559"/>
    </location>
</feature>
<dbReference type="Proteomes" id="UP000316079">
    <property type="component" value="Unassembled WGS sequence"/>
</dbReference>
<evidence type="ECO:0000313" key="9">
    <source>
        <dbReference type="EMBL" id="TRY97297.1"/>
    </source>
</evidence>
<feature type="region of interest" description="Disordered" evidence="7">
    <location>
        <begin position="615"/>
        <end position="649"/>
    </location>
</feature>
<feature type="region of interest" description="Disordered" evidence="7">
    <location>
        <begin position="524"/>
        <end position="599"/>
    </location>
</feature>
<dbReference type="EMBL" id="SRMA01025234">
    <property type="protein sequence ID" value="TRY97297.1"/>
    <property type="molecule type" value="Genomic_DNA"/>
</dbReference>
<feature type="region of interest" description="Disordered" evidence="7">
    <location>
        <begin position="378"/>
        <end position="486"/>
    </location>
</feature>
<feature type="compositionally biased region" description="Basic and acidic residues" evidence="7">
    <location>
        <begin position="130"/>
        <end position="143"/>
    </location>
</feature>
<feature type="compositionally biased region" description="Polar residues" evidence="7">
    <location>
        <begin position="378"/>
        <end position="433"/>
    </location>
</feature>
<feature type="domain" description="C2H2-type" evidence="8">
    <location>
        <begin position="746"/>
        <end position="768"/>
    </location>
</feature>
<reference evidence="9 10" key="1">
    <citation type="journal article" date="2019" name="Sci. Data">
        <title>Hybrid genome assembly and annotation of Danionella translucida.</title>
        <authorList>
            <person name="Kadobianskyi M."/>
            <person name="Schulze L."/>
            <person name="Schuelke M."/>
            <person name="Judkewitz B."/>
        </authorList>
    </citation>
    <scope>NUCLEOTIDE SEQUENCE [LARGE SCALE GENOMIC DNA]</scope>
    <source>
        <strain evidence="9 10">Bolton</strain>
    </source>
</reference>
<dbReference type="PROSITE" id="PS50157">
    <property type="entry name" value="ZINC_FINGER_C2H2_2"/>
    <property type="match status" value="3"/>
</dbReference>
<dbReference type="SUPFAM" id="SSF57667">
    <property type="entry name" value="beta-beta-alpha zinc fingers"/>
    <property type="match status" value="1"/>
</dbReference>
<keyword evidence="10" id="KW-1185">Reference proteome</keyword>
<feature type="domain" description="C2H2-type" evidence="8">
    <location>
        <begin position="282"/>
        <end position="304"/>
    </location>
</feature>
<protein>
    <recommendedName>
        <fullName evidence="8">C2H2-type domain-containing protein</fullName>
    </recommendedName>
</protein>
<evidence type="ECO:0000256" key="5">
    <source>
        <dbReference type="ARBA" id="ARBA00023242"/>
    </source>
</evidence>
<dbReference type="SMART" id="SM00355">
    <property type="entry name" value="ZnF_C2H2"/>
    <property type="match status" value="4"/>
</dbReference>
<gene>
    <name evidence="9" type="ORF">DNTS_020589</name>
</gene>
<keyword evidence="3 6" id="KW-0863">Zinc-finger</keyword>
<feature type="compositionally biased region" description="Acidic residues" evidence="7">
    <location>
        <begin position="860"/>
        <end position="880"/>
    </location>
</feature>
<accession>A0A553R542</accession>
<comment type="caution">
    <text evidence="9">The sequence shown here is derived from an EMBL/GenBank/DDBJ whole genome shotgun (WGS) entry which is preliminary data.</text>
</comment>
<feature type="region of interest" description="Disordered" evidence="7">
    <location>
        <begin position="220"/>
        <end position="241"/>
    </location>
</feature>
<feature type="compositionally biased region" description="Basic residues" evidence="7">
    <location>
        <begin position="225"/>
        <end position="241"/>
    </location>
</feature>
<dbReference type="OrthoDB" id="8963894at2759"/>
<keyword evidence="5" id="KW-0539">Nucleus</keyword>
<keyword evidence="2" id="KW-0479">Metal-binding</keyword>
<dbReference type="STRING" id="623744.A0A553R542"/>
<feature type="compositionally biased region" description="Basic and acidic residues" evidence="7">
    <location>
        <begin position="615"/>
        <end position="628"/>
    </location>
</feature>
<dbReference type="GO" id="GO:0000981">
    <property type="term" value="F:DNA-binding transcription factor activity, RNA polymerase II-specific"/>
    <property type="evidence" value="ECO:0007669"/>
    <property type="project" value="TreeGrafter"/>
</dbReference>
<proteinExistence type="predicted"/>
<feature type="compositionally biased region" description="Basic and acidic residues" evidence="7">
    <location>
        <begin position="881"/>
        <end position="890"/>
    </location>
</feature>
<keyword evidence="4" id="KW-0862">Zinc</keyword>
<feature type="compositionally biased region" description="Polar residues" evidence="7">
    <location>
        <begin position="584"/>
        <end position="599"/>
    </location>
</feature>
<feature type="compositionally biased region" description="Acidic residues" evidence="7">
    <location>
        <begin position="637"/>
        <end position="649"/>
    </location>
</feature>
<evidence type="ECO:0000256" key="4">
    <source>
        <dbReference type="ARBA" id="ARBA00022833"/>
    </source>
</evidence>
<organism evidence="9 10">
    <name type="scientific">Danionella cerebrum</name>
    <dbReference type="NCBI Taxonomy" id="2873325"/>
    <lineage>
        <taxon>Eukaryota</taxon>
        <taxon>Metazoa</taxon>
        <taxon>Chordata</taxon>
        <taxon>Craniata</taxon>
        <taxon>Vertebrata</taxon>
        <taxon>Euteleostomi</taxon>
        <taxon>Actinopterygii</taxon>
        <taxon>Neopterygii</taxon>
        <taxon>Teleostei</taxon>
        <taxon>Ostariophysi</taxon>
        <taxon>Cypriniformes</taxon>
        <taxon>Danionidae</taxon>
        <taxon>Danioninae</taxon>
        <taxon>Danionella</taxon>
    </lineage>
</organism>
<evidence type="ECO:0000256" key="1">
    <source>
        <dbReference type="ARBA" id="ARBA00004123"/>
    </source>
</evidence>
<evidence type="ECO:0000313" key="10">
    <source>
        <dbReference type="Proteomes" id="UP000316079"/>
    </source>
</evidence>
<sequence>MLSLVEKKNKTAVINGFALYSVALETHTQGTMEHEEDFSTRDPEDLMSNPVLLPSTSASLLNCTFMRKIFGTFLILMVWLLTAQEVPLLDTKRDPLDAKDLFFEKIPLPPLELETQGDVMGTPDSSLPKQESKLDQDNMRHSSDPTPNQRFQKERKSKSKLLSRKGQEEKNTKVADVYTFPGDSEPESPPPGPWAHCTFIQRKRKKRALLRPFSGLGTWHLTKGVGKRPRGRPPGKNKNNKLIRDREGVFEFKEVTEDKVLQKRQGSVVAQHKDVGGSQDIFTCVECSIYFKKRTHLWEHMREHGQTCSPEMKGQSGEKGPWIGRLYKKAFDCMECGQDFADKEQLLDHQRYHEDARLKILEEIGKLNDGNKQVMNQASCSNTSEPVVQESTEVSYQKSSNQTQTNMSQKKTGSYRTSPRFQQKTVKNGQAQFSEDLIQTLDTSPPNKRYPIRASKKPKETPDVTGSLHEESLTSQNPTGPKRKATNQPVKVNLLGEFDLVHCSRQTNNSKTLGDNTVEDTIMQSQHSQRTAPRTKDTTFRSIGNKRTGRGTRGRKRGNARLYYTGVKRQAQISKQTEEKCQNEELSTTESQGSTTGNEQSIAALDLRANSISPKRIDVHADKDKSDSLEQTADDSKLDEEDDEEYEEDDDIVNRIIGALTEEDDESDREGFLKSVERKCPYCPDRFHNGIGLANHIRGHLNRVGVSYNVRHFISPEEVNAIEKKFSYQKKKKKVANFDPSTFSVMRCEFCSAGFDTRAGLSSHARAHLRDFGITNWEVTVSPINVLRQLFAKYPNLVLPSTHALQSSQDEISDEEQDLNKEEMVEDEVISEPDTFTTDSPILCMKKEEIICQSKGGDVSYDDDDEDDDDEEEEEEEEDEAKMHLKDEPLARPGDSTLFSSGQKSLEPKDTDSIGIILSLLILFLKM</sequence>
<comment type="subcellular location">
    <subcellularLocation>
        <location evidence="1">Nucleus</location>
    </subcellularLocation>
</comment>